<keyword evidence="3 7" id="KW-0813">Transport</keyword>
<evidence type="ECO:0000256" key="2">
    <source>
        <dbReference type="ARBA" id="ARBA00006175"/>
    </source>
</evidence>
<evidence type="ECO:0000256" key="4">
    <source>
        <dbReference type="ARBA" id="ARBA00022692"/>
    </source>
</evidence>
<evidence type="ECO:0000256" key="8">
    <source>
        <dbReference type="SAM" id="MobiDB-lite"/>
    </source>
</evidence>
<reference evidence="10" key="1">
    <citation type="submission" date="2023-08" db="EMBL/GenBank/DDBJ databases">
        <title>Black Yeasts Isolated from many extreme environments.</title>
        <authorList>
            <person name="Coleine C."/>
            <person name="Stajich J.E."/>
            <person name="Selbmann L."/>
        </authorList>
    </citation>
    <scope>NUCLEOTIDE SEQUENCE</scope>
    <source>
        <strain evidence="10">CCFEE 5401</strain>
    </source>
</reference>
<dbReference type="PANTHER" id="PTHR43829">
    <property type="entry name" value="AQUAPORIN OR AQUAGLYCEROPORIN RELATED"/>
    <property type="match status" value="1"/>
</dbReference>
<dbReference type="EMBL" id="JAVRRL010000013">
    <property type="protein sequence ID" value="KAK5115238.1"/>
    <property type="molecule type" value="Genomic_DNA"/>
</dbReference>
<keyword evidence="4 7" id="KW-0812">Transmembrane</keyword>
<evidence type="ECO:0000313" key="10">
    <source>
        <dbReference type="EMBL" id="KAK5115238.1"/>
    </source>
</evidence>
<dbReference type="GO" id="GO:0005886">
    <property type="term" value="C:plasma membrane"/>
    <property type="evidence" value="ECO:0007669"/>
    <property type="project" value="TreeGrafter"/>
</dbReference>
<comment type="caution">
    <text evidence="10">The sequence shown here is derived from an EMBL/GenBank/DDBJ whole genome shotgun (WGS) entry which is preliminary data.</text>
</comment>
<evidence type="ECO:0008006" key="12">
    <source>
        <dbReference type="Google" id="ProtNLM"/>
    </source>
</evidence>
<dbReference type="AlphaFoldDB" id="A0AAN7YLN4"/>
<evidence type="ECO:0000313" key="11">
    <source>
        <dbReference type="Proteomes" id="UP001310890"/>
    </source>
</evidence>
<protein>
    <recommendedName>
        <fullName evidence="12">Aquaporin-like protein</fullName>
    </recommendedName>
</protein>
<keyword evidence="6 9" id="KW-0472">Membrane</keyword>
<keyword evidence="5 9" id="KW-1133">Transmembrane helix</keyword>
<name>A0AAN7YLN4_9PEZI</name>
<dbReference type="InterPro" id="IPR000425">
    <property type="entry name" value="MIP"/>
</dbReference>
<feature type="transmembrane region" description="Helical" evidence="9">
    <location>
        <begin position="202"/>
        <end position="222"/>
    </location>
</feature>
<accession>A0AAN7YLN4</accession>
<organism evidence="10 11">
    <name type="scientific">Meristemomyces frigidus</name>
    <dbReference type="NCBI Taxonomy" id="1508187"/>
    <lineage>
        <taxon>Eukaryota</taxon>
        <taxon>Fungi</taxon>
        <taxon>Dikarya</taxon>
        <taxon>Ascomycota</taxon>
        <taxon>Pezizomycotina</taxon>
        <taxon>Dothideomycetes</taxon>
        <taxon>Dothideomycetidae</taxon>
        <taxon>Mycosphaerellales</taxon>
        <taxon>Teratosphaeriaceae</taxon>
        <taxon>Meristemomyces</taxon>
    </lineage>
</organism>
<feature type="transmembrane region" description="Helical" evidence="9">
    <location>
        <begin position="149"/>
        <end position="170"/>
    </location>
</feature>
<comment type="similarity">
    <text evidence="2 7">Belongs to the MIP/aquaporin (TC 1.A.8) family.</text>
</comment>
<sequence length="271" mass="29483">MDNVQLHTTPGQPSSISGGWSEKGSYREGPATLADLPAASASHHEQRPPTPQSPDVFNSLKKTTSDLTHARQLLGLQPSAPVIEEHDVAEHSRLAWSKVKILLREPFAEFFGTFILVLFGDGSVAQVLLSAGQKSAPGGDGYGNYQSINWGWGLGVMLGIYVRIPILVIFPTSIPITGAYLNPAITLTNCLLRKLPWRRFPIYFLAQFLGGLVAAAVVYANYINEINAFEGHNVRTVPPSKTATAGIFCTYPQQPLTKASQFFSEFIASRV</sequence>
<dbReference type="GO" id="GO:0015254">
    <property type="term" value="F:glycerol channel activity"/>
    <property type="evidence" value="ECO:0007669"/>
    <property type="project" value="TreeGrafter"/>
</dbReference>
<evidence type="ECO:0000256" key="9">
    <source>
        <dbReference type="SAM" id="Phobius"/>
    </source>
</evidence>
<evidence type="ECO:0000256" key="5">
    <source>
        <dbReference type="ARBA" id="ARBA00022989"/>
    </source>
</evidence>
<dbReference type="Proteomes" id="UP001310890">
    <property type="component" value="Unassembled WGS sequence"/>
</dbReference>
<comment type="subcellular location">
    <subcellularLocation>
        <location evidence="1">Membrane</location>
        <topology evidence="1">Multi-pass membrane protein</topology>
    </subcellularLocation>
</comment>
<feature type="region of interest" description="Disordered" evidence="8">
    <location>
        <begin position="1"/>
        <end position="59"/>
    </location>
</feature>
<dbReference type="GO" id="GO:0015250">
    <property type="term" value="F:water channel activity"/>
    <property type="evidence" value="ECO:0007669"/>
    <property type="project" value="TreeGrafter"/>
</dbReference>
<evidence type="ECO:0000256" key="6">
    <source>
        <dbReference type="ARBA" id="ARBA00023136"/>
    </source>
</evidence>
<dbReference type="InterPro" id="IPR050363">
    <property type="entry name" value="MIP/Aquaporin"/>
</dbReference>
<proteinExistence type="inferred from homology"/>
<evidence type="ECO:0000256" key="1">
    <source>
        <dbReference type="ARBA" id="ARBA00004141"/>
    </source>
</evidence>
<evidence type="ECO:0000256" key="7">
    <source>
        <dbReference type="RuleBase" id="RU000477"/>
    </source>
</evidence>
<dbReference type="SUPFAM" id="SSF81338">
    <property type="entry name" value="Aquaporin-like"/>
    <property type="match status" value="1"/>
</dbReference>
<dbReference type="PRINTS" id="PR00783">
    <property type="entry name" value="MINTRINSICP"/>
</dbReference>
<dbReference type="InterPro" id="IPR023271">
    <property type="entry name" value="Aquaporin-like"/>
</dbReference>
<dbReference type="Gene3D" id="1.20.1080.10">
    <property type="entry name" value="Glycerol uptake facilitator protein"/>
    <property type="match status" value="1"/>
</dbReference>
<dbReference type="Pfam" id="PF00230">
    <property type="entry name" value="MIP"/>
    <property type="match status" value="1"/>
</dbReference>
<gene>
    <name evidence="10" type="ORF">LTR62_001438</name>
</gene>
<feature type="transmembrane region" description="Helical" evidence="9">
    <location>
        <begin position="107"/>
        <end position="129"/>
    </location>
</feature>
<feature type="compositionally biased region" description="Polar residues" evidence="8">
    <location>
        <begin position="1"/>
        <end position="18"/>
    </location>
</feature>
<dbReference type="PANTHER" id="PTHR43829:SF9">
    <property type="entry name" value="AQUAPORIN-9"/>
    <property type="match status" value="1"/>
</dbReference>
<evidence type="ECO:0000256" key="3">
    <source>
        <dbReference type="ARBA" id="ARBA00022448"/>
    </source>
</evidence>